<dbReference type="InterPro" id="IPR002464">
    <property type="entry name" value="DNA/RNA_helicase_DEAH_CS"/>
</dbReference>
<reference evidence="4 5" key="1">
    <citation type="submission" date="2018-09" db="EMBL/GenBank/DDBJ databases">
        <authorList>
            <person name="Livingstone P.G."/>
            <person name="Whitworth D.E."/>
        </authorList>
    </citation>
    <scope>NUCLEOTIDE SEQUENCE [LARGE SCALE GENOMIC DNA]</scope>
    <source>
        <strain evidence="4 5">CA031B</strain>
    </source>
</reference>
<comment type="caution">
    <text evidence="4">The sequence shown here is derived from an EMBL/GenBank/DDBJ whole genome shotgun (WGS) entry which is preliminary data.</text>
</comment>
<dbReference type="EMBL" id="RAWI01000132">
    <property type="protein sequence ID" value="RKI07130.1"/>
    <property type="molecule type" value="Genomic_DNA"/>
</dbReference>
<protein>
    <submittedName>
        <fullName evidence="4">DEAD/DEAH box helicase</fullName>
    </submittedName>
</protein>
<dbReference type="RefSeq" id="WP_120584709.1">
    <property type="nucleotide sequence ID" value="NZ_RAWI01000132.1"/>
</dbReference>
<dbReference type="Pfam" id="PF00176">
    <property type="entry name" value="SNF2-rel_dom"/>
    <property type="match status" value="1"/>
</dbReference>
<dbReference type="Gene3D" id="3.40.50.10810">
    <property type="entry name" value="Tandem AAA-ATPase domain"/>
    <property type="match status" value="1"/>
</dbReference>
<dbReference type="PROSITE" id="PS00690">
    <property type="entry name" value="DEAH_ATP_HELICASE"/>
    <property type="match status" value="1"/>
</dbReference>
<evidence type="ECO:0000313" key="5">
    <source>
        <dbReference type="Proteomes" id="UP000278907"/>
    </source>
</evidence>
<gene>
    <name evidence="4" type="ORF">D7Y13_18655</name>
</gene>
<keyword evidence="4" id="KW-0347">Helicase</keyword>
<dbReference type="InterPro" id="IPR001650">
    <property type="entry name" value="Helicase_C-like"/>
</dbReference>
<dbReference type="PROSITE" id="PS51192">
    <property type="entry name" value="HELICASE_ATP_BIND_1"/>
    <property type="match status" value="1"/>
</dbReference>
<dbReference type="InterPro" id="IPR000330">
    <property type="entry name" value="SNF2_N"/>
</dbReference>
<evidence type="ECO:0000259" key="3">
    <source>
        <dbReference type="PROSITE" id="PS51194"/>
    </source>
</evidence>
<dbReference type="GO" id="GO:0004386">
    <property type="term" value="F:helicase activity"/>
    <property type="evidence" value="ECO:0007669"/>
    <property type="project" value="UniProtKB-KW"/>
</dbReference>
<organism evidence="4 5">
    <name type="scientific">Corallococcus praedator</name>
    <dbReference type="NCBI Taxonomy" id="2316724"/>
    <lineage>
        <taxon>Bacteria</taxon>
        <taxon>Pseudomonadati</taxon>
        <taxon>Myxococcota</taxon>
        <taxon>Myxococcia</taxon>
        <taxon>Myxococcales</taxon>
        <taxon>Cystobacterineae</taxon>
        <taxon>Myxococcaceae</taxon>
        <taxon>Corallococcus</taxon>
    </lineage>
</organism>
<dbReference type="InterPro" id="IPR027417">
    <property type="entry name" value="P-loop_NTPase"/>
</dbReference>
<dbReference type="PANTHER" id="PTHR45766:SF6">
    <property type="entry name" value="SWI_SNF-RELATED MATRIX-ASSOCIATED ACTIN-DEPENDENT REGULATOR OF CHROMATIN SUBFAMILY A-LIKE PROTEIN 1"/>
    <property type="match status" value="1"/>
</dbReference>
<name>A0ABX9QH34_9BACT</name>
<evidence type="ECO:0000259" key="2">
    <source>
        <dbReference type="PROSITE" id="PS51192"/>
    </source>
</evidence>
<keyword evidence="4" id="KW-0547">Nucleotide-binding</keyword>
<dbReference type="PROSITE" id="PS51194">
    <property type="entry name" value="HELICASE_CTER"/>
    <property type="match status" value="1"/>
</dbReference>
<evidence type="ECO:0000313" key="4">
    <source>
        <dbReference type="EMBL" id="RKI07130.1"/>
    </source>
</evidence>
<feature type="domain" description="Helicase ATP-binding" evidence="2">
    <location>
        <begin position="54"/>
        <end position="219"/>
    </location>
</feature>
<sequence length="709" mass="79610">MNGKGLDVDGRGWKFLQYPDSYCEASRNSNRPLALEPTRRQFATATAILSRLTGVGARQVGGVLLADDVGLGKTTAAALVAWVVAGLGGTVRILAPNAVLRRRWEEELKAHVPLLQERASRLKVDANNIKGWETARLHESRIQVGTHHQLVEARREGRITRCSLLIVDEAHRAKGEESTFRQALEVQGEHADARLILTATPFSIEVKELIQLLRFCDARDVEVPVERYARSLLQLHGPAQGRDPVKTARKLEVAGRAAIEAIAPYVIRYGINDLAPSERRYFGEVGQPWAVDVPTADDASLELLLRADRLLRLTREEGRERTNDPRFHVGWGHLRQEVDRVTELAKGEVPLVVRRQLTKTHRLLKERTRQGPHPKMASVAKAVARRVEAQEKVLIFCHHRATALELLQVLDAELLLPGDGSLQPPRDVWKTEWRDLLSKRMEERPLTDEHTDTEALFDTFLDWLCGPGLCRQVLSWLPEQPRTGRRLRELFSETRVRGRTEPHVPSVLDAADALFRNLTDARSRSTLGLLRAAHRGDSKLPGSLEEGHRVLGAWSHSVDGQKVPSILFQGEPDVVLSLFNSPFGPEVLVATDRLSEGVDLHRCCRLLVHYELDPSPIRTLQRNGRVRRVGGWAGLTKQPIEYAYPSFNGTRDARAVEIMNMRLQRFDLLLGGVPRVSLDEDSASEDSFIRKVLEECGGTLESLNRLLRV</sequence>
<dbReference type="InterPro" id="IPR014001">
    <property type="entry name" value="Helicase_ATP-bd"/>
</dbReference>
<keyword evidence="1" id="KW-0378">Hydrolase</keyword>
<feature type="domain" description="Helicase C-terminal" evidence="3">
    <location>
        <begin position="486"/>
        <end position="674"/>
    </location>
</feature>
<dbReference type="SMART" id="SM00490">
    <property type="entry name" value="HELICc"/>
    <property type="match status" value="1"/>
</dbReference>
<keyword evidence="5" id="KW-1185">Reference proteome</keyword>
<dbReference type="InterPro" id="IPR038718">
    <property type="entry name" value="SNF2-like_sf"/>
</dbReference>
<dbReference type="CDD" id="cd18785">
    <property type="entry name" value="SF2_C"/>
    <property type="match status" value="1"/>
</dbReference>
<proteinExistence type="predicted"/>
<dbReference type="SMART" id="SM00487">
    <property type="entry name" value="DEXDc"/>
    <property type="match status" value="1"/>
</dbReference>
<accession>A0ABX9QH34</accession>
<dbReference type="SUPFAM" id="SSF52540">
    <property type="entry name" value="P-loop containing nucleoside triphosphate hydrolases"/>
    <property type="match status" value="2"/>
</dbReference>
<dbReference type="Gene3D" id="3.40.50.300">
    <property type="entry name" value="P-loop containing nucleotide triphosphate hydrolases"/>
    <property type="match status" value="1"/>
</dbReference>
<dbReference type="PANTHER" id="PTHR45766">
    <property type="entry name" value="DNA ANNEALING HELICASE AND ENDONUCLEASE ZRANB3 FAMILY MEMBER"/>
    <property type="match status" value="1"/>
</dbReference>
<keyword evidence="4" id="KW-0067">ATP-binding</keyword>
<evidence type="ECO:0000256" key="1">
    <source>
        <dbReference type="ARBA" id="ARBA00022801"/>
    </source>
</evidence>
<dbReference type="Proteomes" id="UP000278907">
    <property type="component" value="Unassembled WGS sequence"/>
</dbReference>
<dbReference type="Pfam" id="PF00271">
    <property type="entry name" value="Helicase_C"/>
    <property type="match status" value="1"/>
</dbReference>